<reference evidence="5" key="1">
    <citation type="journal article" date="2023" name="Commun. Biol.">
        <title>Genome analysis of Parmales, the sister group of diatoms, reveals the evolutionary specialization of diatoms from phago-mixotrophs to photoautotrophs.</title>
        <authorList>
            <person name="Ban H."/>
            <person name="Sato S."/>
            <person name="Yoshikawa S."/>
            <person name="Yamada K."/>
            <person name="Nakamura Y."/>
            <person name="Ichinomiya M."/>
            <person name="Sato N."/>
            <person name="Blanc-Mathieu R."/>
            <person name="Endo H."/>
            <person name="Kuwata A."/>
            <person name="Ogata H."/>
        </authorList>
    </citation>
    <scope>NUCLEOTIDE SEQUENCE [LARGE SCALE GENOMIC DNA]</scope>
</reference>
<keyword evidence="5" id="KW-1185">Reference proteome</keyword>
<feature type="domain" description="DUF2428" evidence="2">
    <location>
        <begin position="671"/>
        <end position="971"/>
    </location>
</feature>
<evidence type="ECO:0000259" key="2">
    <source>
        <dbReference type="Pfam" id="PF10350"/>
    </source>
</evidence>
<feature type="domain" description="tRNA (32-2'-O)-methyltransferase regulator THADA-like TPR repeats region" evidence="3">
    <location>
        <begin position="286"/>
        <end position="474"/>
    </location>
</feature>
<dbReference type="AlphaFoldDB" id="A0A9W7FVE8"/>
<dbReference type="InterPro" id="IPR051954">
    <property type="entry name" value="tRNA_methyltransferase_THADA"/>
</dbReference>
<gene>
    <name evidence="4" type="ORF">TrCOL_g1009</name>
</gene>
<sequence length="1077" mass="115663">MALDALRSLALLFPSPPSRSHVAPIKAALSAANSTLFDNSTNKDILSKACMVISSFSLLLSTESVPTCESTPTTIIGTYGSMPMVAIALLRGYVATYPFETVSSSLNVILPFYESFSGFDVDVSIRFYALQATELLFTRFYGLYKTSSIPPSPSCSDLPYIEAADEILTSVIMCSWENVGKSINQVLGSLFEIIVKIQVAFGDKLKGTTALAMKQPNHSKGKFKALEILLPYTGAELLLSTDPTLVSVLIDTCTGFSENCNIASDLIVKIMLDLKSKDDTAADWSIKCWATPVSTNLLSPSPRTRIRTSSFILAPLLKSSGKQIGEAAAAFLRVLCTSHKNLVSSSSSSSSDAPPSRDILQFTPTHIYLWAKLETIKIAKSRSKLACSSEILNATINELLPSSQLSTALSHNFDDIRLVALTALTISPSKKTPIPLSSITLLYDNLPFSFKSSSPNYLATLCELLSSILSRLSDDESDRFLNFIVDTLVTKNLYPSTVFDKEACALHIINYFLSPPSKTGGFDASSAILPLLTAPTTFNAIFSRLDSEWDKARELTSVIMKKMILLKPNPLPSKLECASTFSRALYLASSPRSRESDSGANLLLILYLSSTSQEKFVSDLVSILMSRVEAMSKALKNINSAFDGQQLPLAHGLFLALNLIMSVSKQSSEQIRKIFDSCISAINISLAVVAESKDPMGDDLAKGYAHADFESSHQLANANNVTLNVNGGCLGANTSFGGLEMNEEEAERRNGVQRIVVGSWLLAKEACGCLAMSAISFGDGGDLVEIAGALLIKTLTTLKHQGAAFAAAAALNKVALHCFKSSNTTTTSLLSLPSTWMTGLLGEITQKTTVHQSTLRRSSGYAFGFLSMMKAECSCFPPTSPLPITTATIKSLLHWSSPSASQFKAHAERLSLELPTITPIDDENYDWKCRVHSMNILRLLLLDSTLSLQLAPYVGDAIVISLLGFGDGSWAVSNSATMVFAAAMLKVVDSDKNSTASERSLIATSGEVPRASCLNSGVGSGKGGKGKSSAAITPNQLFLTYPMLRPFLLAELSSSVGKQLDGVAANVTVYSIMLLLS</sequence>
<dbReference type="InterPro" id="IPR016024">
    <property type="entry name" value="ARM-type_fold"/>
</dbReference>
<dbReference type="SUPFAM" id="SSF48371">
    <property type="entry name" value="ARM repeat"/>
    <property type="match status" value="2"/>
</dbReference>
<dbReference type="Proteomes" id="UP001165065">
    <property type="component" value="Unassembled WGS sequence"/>
</dbReference>
<evidence type="ECO:0000313" key="4">
    <source>
        <dbReference type="EMBL" id="GMI19685.1"/>
    </source>
</evidence>
<dbReference type="Pfam" id="PF10350">
    <property type="entry name" value="DUF2428"/>
    <property type="match status" value="1"/>
</dbReference>
<protein>
    <recommendedName>
        <fullName evidence="6">DUF2428 domain-containing protein</fullName>
    </recommendedName>
</protein>
<evidence type="ECO:0000313" key="5">
    <source>
        <dbReference type="Proteomes" id="UP001165065"/>
    </source>
</evidence>
<evidence type="ECO:0008006" key="6">
    <source>
        <dbReference type="Google" id="ProtNLM"/>
    </source>
</evidence>
<name>A0A9W7FVE8_9STRA</name>
<evidence type="ECO:0000259" key="3">
    <source>
        <dbReference type="Pfam" id="PF25150"/>
    </source>
</evidence>
<dbReference type="PANTHER" id="PTHR14387">
    <property type="entry name" value="THADA/DEATH RECEPTOR INTERACTING PROTEIN"/>
    <property type="match status" value="1"/>
</dbReference>
<dbReference type="Pfam" id="PF25150">
    <property type="entry name" value="TPR_Trm732"/>
    <property type="match status" value="1"/>
</dbReference>
<dbReference type="GO" id="GO:0030488">
    <property type="term" value="P:tRNA methylation"/>
    <property type="evidence" value="ECO:0007669"/>
    <property type="project" value="TreeGrafter"/>
</dbReference>
<accession>A0A9W7FVE8</accession>
<dbReference type="EMBL" id="BRYA01000498">
    <property type="protein sequence ID" value="GMI19685.1"/>
    <property type="molecule type" value="Genomic_DNA"/>
</dbReference>
<evidence type="ECO:0000256" key="1">
    <source>
        <dbReference type="ARBA" id="ARBA00010409"/>
    </source>
</evidence>
<comment type="similarity">
    <text evidence="1">Belongs to the THADA family.</text>
</comment>
<dbReference type="InterPro" id="IPR056843">
    <property type="entry name" value="THADA-like_TPR"/>
</dbReference>
<dbReference type="PANTHER" id="PTHR14387:SF0">
    <property type="entry name" value="DUF2428 DOMAIN-CONTAINING PROTEIN"/>
    <property type="match status" value="1"/>
</dbReference>
<feature type="non-terminal residue" evidence="4">
    <location>
        <position position="1077"/>
    </location>
</feature>
<organism evidence="4 5">
    <name type="scientific">Triparma columacea</name>
    <dbReference type="NCBI Taxonomy" id="722753"/>
    <lineage>
        <taxon>Eukaryota</taxon>
        <taxon>Sar</taxon>
        <taxon>Stramenopiles</taxon>
        <taxon>Ochrophyta</taxon>
        <taxon>Bolidophyceae</taxon>
        <taxon>Parmales</taxon>
        <taxon>Triparmaceae</taxon>
        <taxon>Triparma</taxon>
    </lineage>
</organism>
<comment type="caution">
    <text evidence="4">The sequence shown here is derived from an EMBL/GenBank/DDBJ whole genome shotgun (WGS) entry which is preliminary data.</text>
</comment>
<dbReference type="OrthoDB" id="43471at2759"/>
<dbReference type="InterPro" id="IPR019442">
    <property type="entry name" value="THADA/TRM732_DUF2428"/>
</dbReference>
<dbReference type="GO" id="GO:0005829">
    <property type="term" value="C:cytosol"/>
    <property type="evidence" value="ECO:0007669"/>
    <property type="project" value="TreeGrafter"/>
</dbReference>
<proteinExistence type="inferred from homology"/>